<evidence type="ECO:0000256" key="2">
    <source>
        <dbReference type="ARBA" id="ARBA00012438"/>
    </source>
</evidence>
<keyword evidence="3" id="KW-0597">Phosphoprotein</keyword>
<dbReference type="InterPro" id="IPR011712">
    <property type="entry name" value="Sig_transdc_His_kin_sub3_dim/P"/>
</dbReference>
<dbReference type="InterPro" id="IPR013767">
    <property type="entry name" value="PAS_fold"/>
</dbReference>
<keyword evidence="7" id="KW-0067">ATP-binding</keyword>
<evidence type="ECO:0000259" key="9">
    <source>
        <dbReference type="PROSITE" id="PS50109"/>
    </source>
</evidence>
<reference evidence="11 12" key="1">
    <citation type="submission" date="2024-01" db="EMBL/GenBank/DDBJ databases">
        <title>The diversity of rhizobia nodulating Mimosa spp. in eleven states of Brazil covering several biomes is determined by host plant, location, and edaphic factors.</title>
        <authorList>
            <person name="Rouws L."/>
            <person name="Barauna A."/>
            <person name="Beukes C."/>
            <person name="De Faria S.M."/>
            <person name="Gross E."/>
            <person name="Dos Reis Junior F.B."/>
            <person name="Simon M."/>
            <person name="Maluk M."/>
            <person name="Odee D.W."/>
            <person name="Kenicer G."/>
            <person name="Young J.P.W."/>
            <person name="Reis V.M."/>
            <person name="Zilli J."/>
            <person name="James E.K."/>
        </authorList>
    </citation>
    <scope>NUCLEOTIDE SEQUENCE [LARGE SCALE GENOMIC DNA]</scope>
    <source>
        <strain evidence="11 12">JPY77</strain>
    </source>
</reference>
<dbReference type="CDD" id="cd00130">
    <property type="entry name" value="PAS"/>
    <property type="match status" value="1"/>
</dbReference>
<evidence type="ECO:0000256" key="8">
    <source>
        <dbReference type="ARBA" id="ARBA00023012"/>
    </source>
</evidence>
<dbReference type="EMBL" id="JAZHGC010000006">
    <property type="protein sequence ID" value="MEM5285815.1"/>
    <property type="molecule type" value="Genomic_DNA"/>
</dbReference>
<dbReference type="SUPFAM" id="SSF55874">
    <property type="entry name" value="ATPase domain of HSP90 chaperone/DNA topoisomerase II/histidine kinase"/>
    <property type="match status" value="1"/>
</dbReference>
<dbReference type="PROSITE" id="PS50109">
    <property type="entry name" value="HIS_KIN"/>
    <property type="match status" value="1"/>
</dbReference>
<dbReference type="SMART" id="SM00091">
    <property type="entry name" value="PAS"/>
    <property type="match status" value="1"/>
</dbReference>
<dbReference type="InterPro" id="IPR050482">
    <property type="entry name" value="Sensor_HK_TwoCompSys"/>
</dbReference>
<feature type="domain" description="Histidine kinase" evidence="9">
    <location>
        <begin position="284"/>
        <end position="375"/>
    </location>
</feature>
<evidence type="ECO:0000256" key="4">
    <source>
        <dbReference type="ARBA" id="ARBA00022679"/>
    </source>
</evidence>
<dbReference type="InterPro" id="IPR003594">
    <property type="entry name" value="HATPase_dom"/>
</dbReference>
<comment type="catalytic activity">
    <reaction evidence="1">
        <text>ATP + protein L-histidine = ADP + protein N-phospho-L-histidine.</text>
        <dbReference type="EC" id="2.7.13.3"/>
    </reaction>
</comment>
<feature type="domain" description="PAS" evidence="10">
    <location>
        <begin position="54"/>
        <end position="103"/>
    </location>
</feature>
<dbReference type="Pfam" id="PF02518">
    <property type="entry name" value="HATPase_c"/>
    <property type="match status" value="1"/>
</dbReference>
<dbReference type="Pfam" id="PF00989">
    <property type="entry name" value="PAS"/>
    <property type="match status" value="1"/>
</dbReference>
<dbReference type="SUPFAM" id="SSF55785">
    <property type="entry name" value="PYP-like sensor domain (PAS domain)"/>
    <property type="match status" value="1"/>
</dbReference>
<dbReference type="CDD" id="cd16917">
    <property type="entry name" value="HATPase_UhpB-NarQ-NarX-like"/>
    <property type="match status" value="1"/>
</dbReference>
<evidence type="ECO:0000256" key="7">
    <source>
        <dbReference type="ARBA" id="ARBA00022840"/>
    </source>
</evidence>
<dbReference type="InterPro" id="IPR000014">
    <property type="entry name" value="PAS"/>
</dbReference>
<dbReference type="EC" id="2.7.13.3" evidence="2"/>
<dbReference type="PROSITE" id="PS50112">
    <property type="entry name" value="PAS"/>
    <property type="match status" value="1"/>
</dbReference>
<evidence type="ECO:0000256" key="6">
    <source>
        <dbReference type="ARBA" id="ARBA00022777"/>
    </source>
</evidence>
<dbReference type="InterPro" id="IPR005467">
    <property type="entry name" value="His_kinase_dom"/>
</dbReference>
<evidence type="ECO:0000256" key="5">
    <source>
        <dbReference type="ARBA" id="ARBA00022741"/>
    </source>
</evidence>
<keyword evidence="8" id="KW-0902">Two-component regulatory system</keyword>
<evidence type="ECO:0000256" key="1">
    <source>
        <dbReference type="ARBA" id="ARBA00000085"/>
    </source>
</evidence>
<evidence type="ECO:0000313" key="12">
    <source>
        <dbReference type="Proteomes" id="UP001494588"/>
    </source>
</evidence>
<dbReference type="Gene3D" id="3.30.450.20">
    <property type="entry name" value="PAS domain"/>
    <property type="match status" value="1"/>
</dbReference>
<evidence type="ECO:0000259" key="10">
    <source>
        <dbReference type="PROSITE" id="PS50112"/>
    </source>
</evidence>
<evidence type="ECO:0000256" key="3">
    <source>
        <dbReference type="ARBA" id="ARBA00022553"/>
    </source>
</evidence>
<dbReference type="Gene3D" id="3.30.565.10">
    <property type="entry name" value="Histidine kinase-like ATPase, C-terminal domain"/>
    <property type="match status" value="1"/>
</dbReference>
<sequence>MHAITPPEPPVRLRDLIDAMRKLGHAARHAQPHAGHAAHVSDARGAALAVTTCDGAIVSVNRSATVLFGYANAELAGKQLADFAHDDDHAHAEHEFRSNAAEAFRSFDVTLVGRTGHRLFLRVFQQSIATDASNAPLRLLMFVEPLTLANVNSIDGDTHAFTNWLFMGQQRERERLAAELHDGMGQALTLIKLMVEDARMRLRAGHTDDAAQLLDSTVLQIRDTIGEMRQICGELRPLALERLGLPAALSTLCRRVEKSVETLRVAFACGVEDGEIRDHLKADIFRVVQEALNNIVKHADASEVRVDLQRDGAYLRLSIHDNGSGYDHHPLNSNDARTNGLGLIGMQHRVEAQGGVFALNPGDDGGTEITAHWRL</sequence>
<accession>A0ABU9Q8S4</accession>
<dbReference type="SMART" id="SM00387">
    <property type="entry name" value="HATPase_c"/>
    <property type="match status" value="1"/>
</dbReference>
<dbReference type="RefSeq" id="WP_201646954.1">
    <property type="nucleotide sequence ID" value="NZ_CAJHCS010000001.1"/>
</dbReference>
<dbReference type="InterPro" id="IPR036890">
    <property type="entry name" value="HATPase_C_sf"/>
</dbReference>
<dbReference type="NCBIfam" id="TIGR00229">
    <property type="entry name" value="sensory_box"/>
    <property type="match status" value="1"/>
</dbReference>
<comment type="caution">
    <text evidence="11">The sequence shown here is derived from an EMBL/GenBank/DDBJ whole genome shotgun (WGS) entry which is preliminary data.</text>
</comment>
<keyword evidence="4" id="KW-0808">Transferase</keyword>
<gene>
    <name evidence="11" type="ORF">V4C55_08840</name>
</gene>
<keyword evidence="12" id="KW-1185">Reference proteome</keyword>
<name>A0ABU9Q8S4_9BURK</name>
<dbReference type="PANTHER" id="PTHR24421:SF10">
    <property type="entry name" value="NITRATE_NITRITE SENSOR PROTEIN NARQ"/>
    <property type="match status" value="1"/>
</dbReference>
<dbReference type="Pfam" id="PF07730">
    <property type="entry name" value="HisKA_3"/>
    <property type="match status" value="1"/>
</dbReference>
<dbReference type="Gene3D" id="1.20.5.1930">
    <property type="match status" value="1"/>
</dbReference>
<dbReference type="PANTHER" id="PTHR24421">
    <property type="entry name" value="NITRATE/NITRITE SENSOR PROTEIN NARX-RELATED"/>
    <property type="match status" value="1"/>
</dbReference>
<keyword evidence="6 11" id="KW-0418">Kinase</keyword>
<dbReference type="InterPro" id="IPR035965">
    <property type="entry name" value="PAS-like_dom_sf"/>
</dbReference>
<proteinExistence type="predicted"/>
<protein>
    <recommendedName>
        <fullName evidence="2">histidine kinase</fullName>
        <ecNumber evidence="2">2.7.13.3</ecNumber>
    </recommendedName>
</protein>
<organism evidence="11 12">
    <name type="scientific">Paraburkholderia sabiae</name>
    <dbReference type="NCBI Taxonomy" id="273251"/>
    <lineage>
        <taxon>Bacteria</taxon>
        <taxon>Pseudomonadati</taxon>
        <taxon>Pseudomonadota</taxon>
        <taxon>Betaproteobacteria</taxon>
        <taxon>Burkholderiales</taxon>
        <taxon>Burkholderiaceae</taxon>
        <taxon>Paraburkholderia</taxon>
    </lineage>
</organism>
<keyword evidence="5" id="KW-0547">Nucleotide-binding</keyword>
<evidence type="ECO:0000313" key="11">
    <source>
        <dbReference type="EMBL" id="MEM5285815.1"/>
    </source>
</evidence>
<dbReference type="GO" id="GO:0016301">
    <property type="term" value="F:kinase activity"/>
    <property type="evidence" value="ECO:0007669"/>
    <property type="project" value="UniProtKB-KW"/>
</dbReference>
<dbReference type="Proteomes" id="UP001494588">
    <property type="component" value="Unassembled WGS sequence"/>
</dbReference>